<dbReference type="InterPro" id="IPR027417">
    <property type="entry name" value="P-loop_NTPase"/>
</dbReference>
<evidence type="ECO:0000313" key="8">
    <source>
        <dbReference type="Proteomes" id="UP000029084"/>
    </source>
</evidence>
<dbReference type="Pfam" id="PF01656">
    <property type="entry name" value="CbiA"/>
    <property type="match status" value="1"/>
</dbReference>
<gene>
    <name evidence="2" type="ORF">HA72_1337</name>
    <name evidence="3" type="ORF">MsedA_1355</name>
    <name evidence="4" type="ORF">MsedB_1357</name>
    <name evidence="5" type="ORF">MsedC_1355</name>
    <name evidence="6" type="ORF">MsedD_1356</name>
    <name evidence="7" type="ORF">MsedE_1361</name>
</gene>
<dbReference type="RefSeq" id="WP_012021282.1">
    <property type="nucleotide sequence ID" value="NZ_AP019770.1"/>
</dbReference>
<reference evidence="7 9" key="3">
    <citation type="submission" date="2015-07" db="EMBL/GenBank/DDBJ databases">
        <title>Physiological, transcriptional responses and genome re-sequencing of acid resistant extremely thermoacidophilic Metallosphaera sedula SARC-M1.</title>
        <authorList>
            <person name="Ai C."/>
            <person name="McCarthy S."/>
            <person name="Eckrich V."/>
            <person name="Rudrappa D."/>
            <person name="Qiu G."/>
            <person name="Blum P."/>
        </authorList>
    </citation>
    <scope>NUCLEOTIDE SEQUENCE [LARGE SCALE GENOMIC DNA]</scope>
    <source>
        <strain evidence="7 9">SARC-M1</strain>
    </source>
</reference>
<accession>A0A088E815</accession>
<evidence type="ECO:0000313" key="10">
    <source>
        <dbReference type="Proteomes" id="UP000061362"/>
    </source>
</evidence>
<evidence type="ECO:0000313" key="4">
    <source>
        <dbReference type="EMBL" id="AKV76589.1"/>
    </source>
</evidence>
<dbReference type="Gene3D" id="3.40.50.300">
    <property type="entry name" value="P-loop containing nucleotide triphosphate hydrolases"/>
    <property type="match status" value="1"/>
</dbReference>
<reference evidence="10 11" key="2">
    <citation type="journal article" date="2015" name="Genome Announc.">
        <title>Complete Genome Sequences of Evolved Arsenate-Resistant Metallosphaera sedula Strains.</title>
        <authorList>
            <person name="Ai C."/>
            <person name="McCarthy S."/>
            <person name="Schackwitz W."/>
            <person name="Martin J."/>
            <person name="Lipzen A."/>
            <person name="Blum P."/>
        </authorList>
    </citation>
    <scope>NUCLEOTIDE SEQUENCE [LARGE SCALE GENOMIC DNA]</scope>
    <source>
        <strain evidence="5 11">ARS120-1</strain>
        <strain evidence="6 10">ARS120-2</strain>
        <strain evidence="3 13">ARS50-1</strain>
        <strain evidence="4 12">ARS50-2</strain>
    </source>
</reference>
<dbReference type="AlphaFoldDB" id="A0A088E815"/>
<evidence type="ECO:0000313" key="2">
    <source>
        <dbReference type="EMBL" id="AIM27480.1"/>
    </source>
</evidence>
<protein>
    <submittedName>
        <fullName evidence="2">ATPase involved in chromosome partitioning-like protein</fullName>
    </submittedName>
    <submittedName>
        <fullName evidence="3">Chromosome partitioning protein</fullName>
    </submittedName>
</protein>
<sequence length="226" mass="25491">MIRIAVVSPKGGVGKSTIAYYLSKLLSNKYKVVLIDRDLTATISSIFGIKIGLFNYLADDISGEFVYEDRNLKVVSLARFQPSNIPSLEKFYPIYGNILKGADIVITDNSPGGIGEIELMEYKAYYKTVEGSDSYFIPVTTPALQLDRALAFVEEYRKILKQMIPKIISLEILALVANMVKNQDIEVPGIRVIKVPFYRDLLYNGFQNCEPPKELYELVEIVENIM</sequence>
<dbReference type="Proteomes" id="UP000056255">
    <property type="component" value="Chromosome"/>
</dbReference>
<reference evidence="2 8" key="1">
    <citation type="journal article" date="2014" name="J. Bacteriol.">
        <title>Role of an Archaeal PitA Transporter in the Copper and Arsenic Resistance of Metallosphaera sedula, an Extreme Thermoacidophile.</title>
        <authorList>
            <person name="McCarthy S."/>
            <person name="Ai C."/>
            <person name="Wheaton G."/>
            <person name="Tevatia R."/>
            <person name="Eckrich V."/>
            <person name="Kelly R."/>
            <person name="Blum P."/>
        </authorList>
    </citation>
    <scope>NUCLEOTIDE SEQUENCE [LARGE SCALE GENOMIC DNA]</scope>
    <source>
        <strain evidence="2 8">CuR1</strain>
    </source>
</reference>
<dbReference type="EMBL" id="CP012174">
    <property type="protein sequence ID" value="AKV78841.1"/>
    <property type="molecule type" value="Genomic_DNA"/>
</dbReference>
<dbReference type="OrthoDB" id="36110at2157"/>
<dbReference type="EMBL" id="CP012176">
    <property type="protein sequence ID" value="AKV83324.1"/>
    <property type="molecule type" value="Genomic_DNA"/>
</dbReference>
<dbReference type="Proteomes" id="UP000062398">
    <property type="component" value="Chromosome"/>
</dbReference>
<dbReference type="Proteomes" id="UP000061362">
    <property type="component" value="Chromosome"/>
</dbReference>
<dbReference type="EMBL" id="CP012172">
    <property type="protein sequence ID" value="AKV74350.1"/>
    <property type="molecule type" value="Genomic_DNA"/>
</dbReference>
<evidence type="ECO:0000313" key="9">
    <source>
        <dbReference type="Proteomes" id="UP000056255"/>
    </source>
</evidence>
<evidence type="ECO:0000313" key="7">
    <source>
        <dbReference type="EMBL" id="AKV83324.1"/>
    </source>
</evidence>
<feature type="domain" description="CobQ/CobB/MinD/ParA nucleotide binding" evidence="1">
    <location>
        <begin position="4"/>
        <end position="184"/>
    </location>
</feature>
<evidence type="ECO:0000313" key="11">
    <source>
        <dbReference type="Proteomes" id="UP000062398"/>
    </source>
</evidence>
<evidence type="ECO:0000259" key="1">
    <source>
        <dbReference type="Pfam" id="PF01656"/>
    </source>
</evidence>
<dbReference type="InterPro" id="IPR002586">
    <property type="entry name" value="CobQ/CobB/MinD/ParA_Nub-bd_dom"/>
</dbReference>
<evidence type="ECO:0000313" key="12">
    <source>
        <dbReference type="Proteomes" id="UP000062475"/>
    </source>
</evidence>
<dbReference type="GeneID" id="91755836"/>
<name>A0A088E815_9CREN</name>
<evidence type="ECO:0000313" key="6">
    <source>
        <dbReference type="EMBL" id="AKV81086.1"/>
    </source>
</evidence>
<dbReference type="EMBL" id="CP012173">
    <property type="protein sequence ID" value="AKV76589.1"/>
    <property type="molecule type" value="Genomic_DNA"/>
</dbReference>
<dbReference type="Proteomes" id="UP000062475">
    <property type="component" value="Chromosome"/>
</dbReference>
<evidence type="ECO:0000313" key="5">
    <source>
        <dbReference type="EMBL" id="AKV78841.1"/>
    </source>
</evidence>
<dbReference type="EMBL" id="CP008822">
    <property type="protein sequence ID" value="AIM27480.1"/>
    <property type="molecule type" value="Genomic_DNA"/>
</dbReference>
<evidence type="ECO:0000313" key="13">
    <source>
        <dbReference type="Proteomes" id="UP000068832"/>
    </source>
</evidence>
<dbReference type="Proteomes" id="UP000068832">
    <property type="component" value="Chromosome"/>
</dbReference>
<dbReference type="PATRIC" id="fig|43687.5.peg.1459"/>
<dbReference type="EMBL" id="CP012175">
    <property type="protein sequence ID" value="AKV81086.1"/>
    <property type="molecule type" value="Genomic_DNA"/>
</dbReference>
<organism evidence="2 8">
    <name type="scientific">Metallosphaera sedula</name>
    <dbReference type="NCBI Taxonomy" id="43687"/>
    <lineage>
        <taxon>Archaea</taxon>
        <taxon>Thermoproteota</taxon>
        <taxon>Thermoprotei</taxon>
        <taxon>Sulfolobales</taxon>
        <taxon>Sulfolobaceae</taxon>
        <taxon>Metallosphaera</taxon>
    </lineage>
</organism>
<dbReference type="Proteomes" id="UP000029084">
    <property type="component" value="Chromosome"/>
</dbReference>
<dbReference type="SUPFAM" id="SSF52540">
    <property type="entry name" value="P-loop containing nucleoside triphosphate hydrolases"/>
    <property type="match status" value="1"/>
</dbReference>
<proteinExistence type="predicted"/>
<evidence type="ECO:0000313" key="3">
    <source>
        <dbReference type="EMBL" id="AKV74350.1"/>
    </source>
</evidence>